<sequence length="71" mass="8059">MEPQNDLFIFVLDKVAKVIYSFFMATRRKKTARTVSTRRSSQGLSPVMQIGVVFVIVAAMFLLMYAARLTP</sequence>
<keyword evidence="1" id="KW-1133">Transmembrane helix</keyword>
<gene>
    <name evidence="2" type="ORF">A3B40_03690</name>
</gene>
<comment type="caution">
    <text evidence="2">The sequence shown here is derived from an EMBL/GenBank/DDBJ whole genome shotgun (WGS) entry which is preliminary data.</text>
</comment>
<reference evidence="2 3" key="1">
    <citation type="journal article" date="2016" name="Nat. Commun.">
        <title>Thousands of microbial genomes shed light on interconnected biogeochemical processes in an aquifer system.</title>
        <authorList>
            <person name="Anantharaman K."/>
            <person name="Brown C.T."/>
            <person name="Hug L.A."/>
            <person name="Sharon I."/>
            <person name="Castelle C.J."/>
            <person name="Probst A.J."/>
            <person name="Thomas B.C."/>
            <person name="Singh A."/>
            <person name="Wilkins M.J."/>
            <person name="Karaoz U."/>
            <person name="Brodie E.L."/>
            <person name="Williams K.H."/>
            <person name="Hubbard S.S."/>
            <person name="Banfield J.F."/>
        </authorList>
    </citation>
    <scope>NUCLEOTIDE SEQUENCE [LARGE SCALE GENOMIC DNA]</scope>
</reference>
<dbReference type="EMBL" id="MGAI01000032">
    <property type="protein sequence ID" value="OGK44242.1"/>
    <property type="molecule type" value="Genomic_DNA"/>
</dbReference>
<accession>A0A1F7ILP9</accession>
<dbReference type="Proteomes" id="UP000178040">
    <property type="component" value="Unassembled WGS sequence"/>
</dbReference>
<protein>
    <submittedName>
        <fullName evidence="2">Uncharacterized protein</fullName>
    </submittedName>
</protein>
<name>A0A1F7ILP9_9BACT</name>
<dbReference type="AlphaFoldDB" id="A0A1F7ILP9"/>
<evidence type="ECO:0000313" key="2">
    <source>
        <dbReference type="EMBL" id="OGK44242.1"/>
    </source>
</evidence>
<keyword evidence="1" id="KW-0472">Membrane</keyword>
<organism evidence="2 3">
    <name type="scientific">Candidatus Roizmanbacteria bacterium RIFCSPLOWO2_01_FULL_37_16</name>
    <dbReference type="NCBI Taxonomy" id="1802058"/>
    <lineage>
        <taxon>Bacteria</taxon>
        <taxon>Candidatus Roizmaniibacteriota</taxon>
    </lineage>
</organism>
<keyword evidence="1" id="KW-0812">Transmembrane</keyword>
<evidence type="ECO:0000256" key="1">
    <source>
        <dbReference type="SAM" id="Phobius"/>
    </source>
</evidence>
<feature type="transmembrane region" description="Helical" evidence="1">
    <location>
        <begin position="47"/>
        <end position="67"/>
    </location>
</feature>
<evidence type="ECO:0000313" key="3">
    <source>
        <dbReference type="Proteomes" id="UP000178040"/>
    </source>
</evidence>
<proteinExistence type="predicted"/>